<name>A0A7Z7I3Y0_9BURK</name>
<organism evidence="2 3">
    <name type="scientific">Caballeronia arationis</name>
    <dbReference type="NCBI Taxonomy" id="1777142"/>
    <lineage>
        <taxon>Bacteria</taxon>
        <taxon>Pseudomonadati</taxon>
        <taxon>Pseudomonadota</taxon>
        <taxon>Betaproteobacteria</taxon>
        <taxon>Burkholderiales</taxon>
        <taxon>Burkholderiaceae</taxon>
        <taxon>Caballeronia</taxon>
    </lineage>
</organism>
<keyword evidence="3" id="KW-1185">Reference proteome</keyword>
<dbReference type="InterPro" id="IPR014914">
    <property type="entry name" value="RES_dom"/>
</dbReference>
<feature type="domain" description="RES" evidence="1">
    <location>
        <begin position="30"/>
        <end position="178"/>
    </location>
</feature>
<evidence type="ECO:0000313" key="3">
    <source>
        <dbReference type="Proteomes" id="UP000219522"/>
    </source>
</evidence>
<evidence type="ECO:0000259" key="1">
    <source>
        <dbReference type="Pfam" id="PF08808"/>
    </source>
</evidence>
<dbReference type="Pfam" id="PF08808">
    <property type="entry name" value="RES"/>
    <property type="match status" value="1"/>
</dbReference>
<gene>
    <name evidence="2" type="ORF">SAMN05446927_1316</name>
</gene>
<reference evidence="2 3" key="1">
    <citation type="submission" date="2017-09" db="EMBL/GenBank/DDBJ databases">
        <authorList>
            <person name="Varghese N."/>
            <person name="Submissions S."/>
        </authorList>
    </citation>
    <scope>NUCLEOTIDE SEQUENCE [LARGE SCALE GENOMIC DNA]</scope>
    <source>
        <strain evidence="2 3">OK806</strain>
    </source>
</reference>
<dbReference type="Proteomes" id="UP000219522">
    <property type="component" value="Unassembled WGS sequence"/>
</dbReference>
<comment type="caution">
    <text evidence="2">The sequence shown here is derived from an EMBL/GenBank/DDBJ whole genome shotgun (WGS) entry which is preliminary data.</text>
</comment>
<sequence>MPVGNEAVLHRVSFSEAKPGVYWHVYSRRYSPTSSNPLSRARLAWCDGSHAMFYTGKTPAAALWETVLRYAAVDDGCVYAHPAHLQNMTLARLTLTVSARAIDLRAPYRRQVVDAGSDLDAVWEKVLREPDHEKTHDFTAGIMKHLADKGHPDGPALMWHSRQAGAETATLFFEPPMQSSWWRHEPHDLYPLDEPEGEHQILLALAAQGLRWRGSPSGNEFDPPVGVN</sequence>
<dbReference type="EMBL" id="OCSU01000001">
    <property type="protein sequence ID" value="SOE56754.1"/>
    <property type="molecule type" value="Genomic_DNA"/>
</dbReference>
<accession>A0A7Z7I3Y0</accession>
<dbReference type="AlphaFoldDB" id="A0A7Z7I3Y0"/>
<proteinExistence type="predicted"/>
<evidence type="ECO:0000313" key="2">
    <source>
        <dbReference type="EMBL" id="SOE56754.1"/>
    </source>
</evidence>
<protein>
    <submittedName>
        <fullName evidence="2">RES domain-containing protein</fullName>
    </submittedName>
</protein>